<feature type="transmembrane region" description="Helical" evidence="7">
    <location>
        <begin position="181"/>
        <end position="206"/>
    </location>
</feature>
<dbReference type="AlphaFoldDB" id="A0A1S8R107"/>
<dbReference type="EMBL" id="JADOEF010000001">
    <property type="protein sequence ID" value="MBF7807364.1"/>
    <property type="molecule type" value="Genomic_DNA"/>
</dbReference>
<comment type="subcellular location">
    <subcellularLocation>
        <location evidence="1 7">Cell membrane</location>
        <topology evidence="1 7">Multi-pass membrane protein</topology>
    </subcellularLocation>
</comment>
<evidence type="ECO:0000256" key="6">
    <source>
        <dbReference type="ARBA" id="ARBA00023136"/>
    </source>
</evidence>
<dbReference type="InterPro" id="IPR035906">
    <property type="entry name" value="MetI-like_sf"/>
</dbReference>
<evidence type="ECO:0000256" key="7">
    <source>
        <dbReference type="RuleBase" id="RU363032"/>
    </source>
</evidence>
<dbReference type="Proteomes" id="UP000631418">
    <property type="component" value="Unassembled WGS sequence"/>
</dbReference>
<evidence type="ECO:0000313" key="8">
    <source>
        <dbReference type="EMBL" id="MBF7807364.1"/>
    </source>
</evidence>
<feature type="transmembrane region" description="Helical" evidence="7">
    <location>
        <begin position="12"/>
        <end position="33"/>
    </location>
</feature>
<dbReference type="Pfam" id="PF00528">
    <property type="entry name" value="BPD_transp_1"/>
    <property type="match status" value="1"/>
</dbReference>
<keyword evidence="2 7" id="KW-0813">Transport</keyword>
<evidence type="ECO:0000256" key="3">
    <source>
        <dbReference type="ARBA" id="ARBA00022475"/>
    </source>
</evidence>
<evidence type="ECO:0000256" key="1">
    <source>
        <dbReference type="ARBA" id="ARBA00004651"/>
    </source>
</evidence>
<keyword evidence="5 7" id="KW-1133">Transmembrane helix</keyword>
<accession>A0A1S8R107</accession>
<feature type="transmembrane region" description="Helical" evidence="7">
    <location>
        <begin position="75"/>
        <end position="97"/>
    </location>
</feature>
<protein>
    <submittedName>
        <fullName evidence="8">Carbohydrate ABC transporter permease</fullName>
    </submittedName>
</protein>
<dbReference type="PANTHER" id="PTHR43744:SF3">
    <property type="entry name" value="LACTOSE TRANSPORT SYSTEM PERMEASE PROTEIN LACG"/>
    <property type="match status" value="1"/>
</dbReference>
<comment type="caution">
    <text evidence="8">The sequence shown here is derived from an EMBL/GenBank/DDBJ whole genome shotgun (WGS) entry which is preliminary data.</text>
</comment>
<feature type="transmembrane region" description="Helical" evidence="7">
    <location>
        <begin position="140"/>
        <end position="160"/>
    </location>
</feature>
<sequence length="275" mass="30280">MVTLKKSIGSVAANIVTIFISLLVLIPMVVLFLNSFKTQGESNKMSLSLPKEWVFANYKTVIEQGKLVSSFLNSLLYATCSVLIIVIVVAAAAFVIARNRKGINNFIYYFILSGIAIPINNVALMKVLQALNLVNTRLGIILVYAAINIPLSLFLSYGFISTIPREIDEAAVIDGCGPIRLFIKIILPLLKPIISTLFVLNFMVVWNDFTMPLYYLNNSAKWPMTLAVYNFFGAFENSWNLVSADIILTLLPVLIIFILGQKYIVGGVSAGSVKG</sequence>
<keyword evidence="3" id="KW-1003">Cell membrane</keyword>
<evidence type="ECO:0000256" key="4">
    <source>
        <dbReference type="ARBA" id="ARBA00022692"/>
    </source>
</evidence>
<dbReference type="GO" id="GO:0055085">
    <property type="term" value="P:transmembrane transport"/>
    <property type="evidence" value="ECO:0007669"/>
    <property type="project" value="InterPro"/>
</dbReference>
<comment type="similarity">
    <text evidence="7">Belongs to the binding-protein-dependent transport system permease family.</text>
</comment>
<organism evidence="8 9">
    <name type="scientific">Clostridium beijerinckii</name>
    <name type="common">Clostridium MP</name>
    <dbReference type="NCBI Taxonomy" id="1520"/>
    <lineage>
        <taxon>Bacteria</taxon>
        <taxon>Bacillati</taxon>
        <taxon>Bacillota</taxon>
        <taxon>Clostridia</taxon>
        <taxon>Eubacteriales</taxon>
        <taxon>Clostridiaceae</taxon>
        <taxon>Clostridium</taxon>
    </lineage>
</organism>
<feature type="transmembrane region" description="Helical" evidence="7">
    <location>
        <begin position="239"/>
        <end position="259"/>
    </location>
</feature>
<proteinExistence type="inferred from homology"/>
<dbReference type="SUPFAM" id="SSF161098">
    <property type="entry name" value="MetI-like"/>
    <property type="match status" value="1"/>
</dbReference>
<name>A0A1S8R107_CLOBE</name>
<dbReference type="PROSITE" id="PS50928">
    <property type="entry name" value="ABC_TM1"/>
    <property type="match status" value="1"/>
</dbReference>
<dbReference type="GO" id="GO:0005886">
    <property type="term" value="C:plasma membrane"/>
    <property type="evidence" value="ECO:0007669"/>
    <property type="project" value="UniProtKB-SubCell"/>
</dbReference>
<evidence type="ECO:0000256" key="5">
    <source>
        <dbReference type="ARBA" id="ARBA00022989"/>
    </source>
</evidence>
<gene>
    <name evidence="8" type="ORF">IS491_01255</name>
</gene>
<dbReference type="InterPro" id="IPR000515">
    <property type="entry name" value="MetI-like"/>
</dbReference>
<dbReference type="PANTHER" id="PTHR43744">
    <property type="entry name" value="ABC TRANSPORTER PERMEASE PROTEIN MG189-RELATED-RELATED"/>
    <property type="match status" value="1"/>
</dbReference>
<keyword evidence="6 7" id="KW-0472">Membrane</keyword>
<dbReference type="OMA" id="IFREPGL"/>
<evidence type="ECO:0000313" key="9">
    <source>
        <dbReference type="Proteomes" id="UP000631418"/>
    </source>
</evidence>
<dbReference type="CDD" id="cd06261">
    <property type="entry name" value="TM_PBP2"/>
    <property type="match status" value="1"/>
</dbReference>
<keyword evidence="4 7" id="KW-0812">Transmembrane</keyword>
<evidence type="ECO:0000256" key="2">
    <source>
        <dbReference type="ARBA" id="ARBA00022448"/>
    </source>
</evidence>
<dbReference type="RefSeq" id="WP_011968115.1">
    <property type="nucleotide sequence ID" value="NZ_CP053893.1"/>
</dbReference>
<feature type="transmembrane region" description="Helical" evidence="7">
    <location>
        <begin position="106"/>
        <end position="128"/>
    </location>
</feature>
<reference evidence="8" key="1">
    <citation type="submission" date="2020-11" db="EMBL/GenBank/DDBJ databases">
        <authorList>
            <person name="Thieme N."/>
            <person name="Liebl W."/>
            <person name="Zverlov V."/>
        </authorList>
    </citation>
    <scope>NUCLEOTIDE SEQUENCE</scope>
    <source>
        <strain evidence="8">NT08</strain>
    </source>
</reference>
<dbReference type="Gene3D" id="1.10.3720.10">
    <property type="entry name" value="MetI-like"/>
    <property type="match status" value="1"/>
</dbReference>